<dbReference type="STRING" id="1344003.SAMN05445060_2146"/>
<proteinExistence type="predicted"/>
<dbReference type="AlphaFoldDB" id="A0A1N7FKC8"/>
<gene>
    <name evidence="1" type="ORF">SAMN05445060_2146</name>
</gene>
<name>A0A1N7FKC8_9NOCA</name>
<organism evidence="1 2">
    <name type="scientific">Williamsia sterculiae</name>
    <dbReference type="NCBI Taxonomy" id="1344003"/>
    <lineage>
        <taxon>Bacteria</taxon>
        <taxon>Bacillati</taxon>
        <taxon>Actinomycetota</taxon>
        <taxon>Actinomycetes</taxon>
        <taxon>Mycobacteriales</taxon>
        <taxon>Nocardiaceae</taxon>
        <taxon>Williamsia</taxon>
    </lineage>
</organism>
<protein>
    <submittedName>
        <fullName evidence="1">Uncharacterized protein</fullName>
    </submittedName>
</protein>
<accession>A0A1N7FKC8</accession>
<dbReference type="EMBL" id="FTNT01000005">
    <property type="protein sequence ID" value="SIS00809.1"/>
    <property type="molecule type" value="Genomic_DNA"/>
</dbReference>
<keyword evidence="2" id="KW-1185">Reference proteome</keyword>
<evidence type="ECO:0000313" key="1">
    <source>
        <dbReference type="EMBL" id="SIS00809.1"/>
    </source>
</evidence>
<dbReference type="RefSeq" id="WP_076479305.1">
    <property type="nucleotide sequence ID" value="NZ_FTNT01000005.1"/>
</dbReference>
<dbReference type="Proteomes" id="UP000186218">
    <property type="component" value="Unassembled WGS sequence"/>
</dbReference>
<evidence type="ECO:0000313" key="2">
    <source>
        <dbReference type="Proteomes" id="UP000186218"/>
    </source>
</evidence>
<sequence length="96" mass="10422">MNPPSGVPAVVRWTTSHATTPAPEIRRLAASLWPEASDTFLDDAASLLQALDEDRKVIPRTPSDPRCALLAQVISHGESLRPGRVVHEAPRLPRLA</sequence>
<reference evidence="1 2" key="1">
    <citation type="submission" date="2017-01" db="EMBL/GenBank/DDBJ databases">
        <authorList>
            <person name="Mah S.A."/>
            <person name="Swanson W.J."/>
            <person name="Moy G.W."/>
            <person name="Vacquier V.D."/>
        </authorList>
    </citation>
    <scope>NUCLEOTIDE SEQUENCE [LARGE SCALE GENOMIC DNA]</scope>
    <source>
        <strain evidence="1 2">CPCC 203464</strain>
    </source>
</reference>